<evidence type="ECO:0000313" key="1">
    <source>
        <dbReference type="EMBL" id="GGD50147.1"/>
    </source>
</evidence>
<dbReference type="RefSeq" id="WP_188988730.1">
    <property type="nucleotide sequence ID" value="NZ_BMHP01000001.1"/>
</dbReference>
<gene>
    <name evidence="1" type="ORF">GCM10010911_04630</name>
</gene>
<dbReference type="Proteomes" id="UP000612456">
    <property type="component" value="Unassembled WGS sequence"/>
</dbReference>
<sequence length="48" mass="5334">MAYKTAQLTNDAVKKLQQYESELSRATGEDIILIAYESDENAAVPTDK</sequence>
<reference evidence="1" key="2">
    <citation type="submission" date="2020-09" db="EMBL/GenBank/DDBJ databases">
        <authorList>
            <person name="Sun Q."/>
            <person name="Zhou Y."/>
        </authorList>
    </citation>
    <scope>NUCLEOTIDE SEQUENCE</scope>
    <source>
        <strain evidence="1">CGMCC 1.15178</strain>
    </source>
</reference>
<dbReference type="AlphaFoldDB" id="A0A917DN78"/>
<protein>
    <submittedName>
        <fullName evidence="1">Uncharacterized protein</fullName>
    </submittedName>
</protein>
<name>A0A917DN78_9BACL</name>
<reference evidence="1" key="1">
    <citation type="journal article" date="2014" name="Int. J. Syst. Evol. Microbiol.">
        <title>Complete genome sequence of Corynebacterium casei LMG S-19264T (=DSM 44701T), isolated from a smear-ripened cheese.</title>
        <authorList>
            <consortium name="US DOE Joint Genome Institute (JGI-PGF)"/>
            <person name="Walter F."/>
            <person name="Albersmeier A."/>
            <person name="Kalinowski J."/>
            <person name="Ruckert C."/>
        </authorList>
    </citation>
    <scope>NUCLEOTIDE SEQUENCE</scope>
    <source>
        <strain evidence="1">CGMCC 1.15178</strain>
    </source>
</reference>
<evidence type="ECO:0000313" key="2">
    <source>
        <dbReference type="Proteomes" id="UP000612456"/>
    </source>
</evidence>
<dbReference type="EMBL" id="BMHP01000001">
    <property type="protein sequence ID" value="GGD50147.1"/>
    <property type="molecule type" value="Genomic_DNA"/>
</dbReference>
<accession>A0A917DN78</accession>
<proteinExistence type="predicted"/>
<organism evidence="1 2">
    <name type="scientific">Paenibacillus nasutitermitis</name>
    <dbReference type="NCBI Taxonomy" id="1652958"/>
    <lineage>
        <taxon>Bacteria</taxon>
        <taxon>Bacillati</taxon>
        <taxon>Bacillota</taxon>
        <taxon>Bacilli</taxon>
        <taxon>Bacillales</taxon>
        <taxon>Paenibacillaceae</taxon>
        <taxon>Paenibacillus</taxon>
    </lineage>
</organism>
<keyword evidence="2" id="KW-1185">Reference proteome</keyword>
<comment type="caution">
    <text evidence="1">The sequence shown here is derived from an EMBL/GenBank/DDBJ whole genome shotgun (WGS) entry which is preliminary data.</text>
</comment>